<evidence type="ECO:0000256" key="10">
    <source>
        <dbReference type="ARBA" id="ARBA00023237"/>
    </source>
</evidence>
<organism evidence="17 18">
    <name type="scientific">Massilia pinisoli</name>
    <dbReference type="NCBI Taxonomy" id="1772194"/>
    <lineage>
        <taxon>Bacteria</taxon>
        <taxon>Pseudomonadati</taxon>
        <taxon>Pseudomonadota</taxon>
        <taxon>Betaproteobacteria</taxon>
        <taxon>Burkholderiales</taxon>
        <taxon>Oxalobacteraceae</taxon>
        <taxon>Telluria group</taxon>
        <taxon>Massilia</taxon>
    </lineage>
</organism>
<comment type="similarity">
    <text evidence="2 11 12">Belongs to the TonB-dependent receptor family.</text>
</comment>
<dbReference type="InterPro" id="IPR036942">
    <property type="entry name" value="Beta-barrel_TonB_sf"/>
</dbReference>
<dbReference type="InterPro" id="IPR000531">
    <property type="entry name" value="Beta-barrel_TonB"/>
</dbReference>
<keyword evidence="5 11" id="KW-0812">Transmembrane</keyword>
<dbReference type="Pfam" id="PF00593">
    <property type="entry name" value="TonB_dep_Rec_b-barrel"/>
    <property type="match status" value="1"/>
</dbReference>
<feature type="region of interest" description="Disordered" evidence="13">
    <location>
        <begin position="19"/>
        <end position="38"/>
    </location>
</feature>
<keyword evidence="10 11" id="KW-0998">Cell outer membrane</keyword>
<dbReference type="RefSeq" id="WP_258817476.1">
    <property type="nucleotide sequence ID" value="NZ_JANUGW010000010.1"/>
</dbReference>
<dbReference type="Gene3D" id="2.40.170.20">
    <property type="entry name" value="TonB-dependent receptor, beta-barrel domain"/>
    <property type="match status" value="1"/>
</dbReference>
<evidence type="ECO:0000313" key="17">
    <source>
        <dbReference type="EMBL" id="MCS0582879.1"/>
    </source>
</evidence>
<keyword evidence="7 12" id="KW-0798">TonB box</keyword>
<dbReference type="Pfam" id="PF07715">
    <property type="entry name" value="Plug"/>
    <property type="match status" value="1"/>
</dbReference>
<reference evidence="17 18" key="1">
    <citation type="submission" date="2022-08" db="EMBL/GenBank/DDBJ databases">
        <title>Reclassification of Massilia species as members of the genera Telluria, Duganella, Pseudoduganella, Mokoshia gen. nov. and Zemynaea gen. nov. using orthogonal and non-orthogonal genome-based approaches.</title>
        <authorList>
            <person name="Bowman J.P."/>
        </authorList>
    </citation>
    <scope>NUCLEOTIDE SEQUENCE [LARGE SCALE GENOMIC DNA]</scope>
    <source>
        <strain evidence="17 18">JCM 31316</strain>
    </source>
</reference>
<evidence type="ECO:0000259" key="15">
    <source>
        <dbReference type="Pfam" id="PF00593"/>
    </source>
</evidence>
<evidence type="ECO:0000259" key="16">
    <source>
        <dbReference type="Pfam" id="PF07715"/>
    </source>
</evidence>
<evidence type="ECO:0000256" key="7">
    <source>
        <dbReference type="ARBA" id="ARBA00023077"/>
    </source>
</evidence>
<dbReference type="InterPro" id="IPR039426">
    <property type="entry name" value="TonB-dep_rcpt-like"/>
</dbReference>
<accession>A0ABT1ZSL2</accession>
<keyword evidence="4 11" id="KW-1134">Transmembrane beta strand</keyword>
<keyword evidence="3 11" id="KW-0813">Transport</keyword>
<gene>
    <name evidence="17" type="ORF">NX784_14910</name>
</gene>
<dbReference type="PANTHER" id="PTHR30069">
    <property type="entry name" value="TONB-DEPENDENT OUTER MEMBRANE RECEPTOR"/>
    <property type="match status" value="1"/>
</dbReference>
<feature type="chain" id="PRO_5045248763" evidence="14">
    <location>
        <begin position="22"/>
        <end position="740"/>
    </location>
</feature>
<evidence type="ECO:0000256" key="6">
    <source>
        <dbReference type="ARBA" id="ARBA00022729"/>
    </source>
</evidence>
<keyword evidence="18" id="KW-1185">Reference proteome</keyword>
<dbReference type="Proteomes" id="UP001204151">
    <property type="component" value="Unassembled WGS sequence"/>
</dbReference>
<comment type="caution">
    <text evidence="17">The sequence shown here is derived from an EMBL/GenBank/DDBJ whole genome shotgun (WGS) entry which is preliminary data.</text>
</comment>
<dbReference type="Gene3D" id="2.170.130.10">
    <property type="entry name" value="TonB-dependent receptor, plug domain"/>
    <property type="match status" value="1"/>
</dbReference>
<dbReference type="SUPFAM" id="SSF56935">
    <property type="entry name" value="Porins"/>
    <property type="match status" value="1"/>
</dbReference>
<evidence type="ECO:0000256" key="9">
    <source>
        <dbReference type="ARBA" id="ARBA00023170"/>
    </source>
</evidence>
<feature type="domain" description="TonB-dependent receptor plug" evidence="16">
    <location>
        <begin position="63"/>
        <end position="159"/>
    </location>
</feature>
<evidence type="ECO:0000256" key="4">
    <source>
        <dbReference type="ARBA" id="ARBA00022452"/>
    </source>
</evidence>
<proteinExistence type="inferred from homology"/>
<evidence type="ECO:0000256" key="14">
    <source>
        <dbReference type="SAM" id="SignalP"/>
    </source>
</evidence>
<dbReference type="InterPro" id="IPR037066">
    <property type="entry name" value="Plug_dom_sf"/>
</dbReference>
<protein>
    <submittedName>
        <fullName evidence="17">TonB-dependent receptor</fullName>
    </submittedName>
</protein>
<evidence type="ECO:0000256" key="11">
    <source>
        <dbReference type="PROSITE-ProRule" id="PRU01360"/>
    </source>
</evidence>
<keyword evidence="6 14" id="KW-0732">Signal</keyword>
<evidence type="ECO:0000256" key="2">
    <source>
        <dbReference type="ARBA" id="ARBA00009810"/>
    </source>
</evidence>
<sequence length="740" mass="79919">MSKLIPIACLALLGTAGHASAESGQNLPPATESAAPHTGAVDKIQQVNVNGTRADDTETRRLSTAAKMVFGREELDRNGDTSISEVLKRLPGVTLGGPPGRGGGGVRMRGLGNGYTQMLVNGERPPPGFSLEALAPDQVERIEVMRGPVAEHSTQAIAGTINIVLREGYRQKDVQLRVADSIEEGRHGVNVGVVVPGQKGALTWNLTGAVNQARQHNDSDTINLNTLRDGSIQREQHIHDEGGGVNDSLFLTPRFAYKFANGDTLTFQPFLIANRNRSGGDSLLDQPIGTVAPEYAHQRSDSTSHSTFLRGFGNWLHRMDGGARLEVKFGFAGGRSSSDVVRNTYDAAAAPLKRYVDADSTRDGSLNTGGKYTRPMDKGHLFAAGWEIEGGHRSQEHVAAGDSAALFDEGGASLTADSRRIAAFAQDEWDVTPQFSTYLGLRWEGIRITSDQTAAGRGEIRNLSKVWSPVLHGVWRIPEHDKDQVRASVTRSYKAPALNDLIAVPSISTYNDATRPDRTGNPHLKPELATGIDVAFEHYVGKSGILSASAFARNIDDLQRRTTMLAQTASGPRWVSTPINIGKAKTAGIELEAKFPLTDVYPGAPNVDVRSNYSRYWSSVDGIPGPNNRLDQQPKQTANLGADWRLKGVPLTVGGGLNWTPATLVQTTVNETAYTGMKRQFDVYGLYKLNAGAQLRLSANNVDPRVYDSARSVDTGTLVQSAATATRTYTTIGIRYEMKM</sequence>
<keyword evidence="8 11" id="KW-0472">Membrane</keyword>
<evidence type="ECO:0000256" key="8">
    <source>
        <dbReference type="ARBA" id="ARBA00023136"/>
    </source>
</evidence>
<evidence type="ECO:0000256" key="13">
    <source>
        <dbReference type="SAM" id="MobiDB-lite"/>
    </source>
</evidence>
<dbReference type="EMBL" id="JANUGW010000010">
    <property type="protein sequence ID" value="MCS0582879.1"/>
    <property type="molecule type" value="Genomic_DNA"/>
</dbReference>
<dbReference type="PROSITE" id="PS52016">
    <property type="entry name" value="TONB_DEPENDENT_REC_3"/>
    <property type="match status" value="1"/>
</dbReference>
<evidence type="ECO:0000256" key="3">
    <source>
        <dbReference type="ARBA" id="ARBA00022448"/>
    </source>
</evidence>
<evidence type="ECO:0000313" key="18">
    <source>
        <dbReference type="Proteomes" id="UP001204151"/>
    </source>
</evidence>
<name>A0ABT1ZSL2_9BURK</name>
<dbReference type="InterPro" id="IPR012910">
    <property type="entry name" value="Plug_dom"/>
</dbReference>
<dbReference type="PANTHER" id="PTHR30069:SF29">
    <property type="entry name" value="HEMOGLOBIN AND HEMOGLOBIN-HAPTOGLOBIN-BINDING PROTEIN 1-RELATED"/>
    <property type="match status" value="1"/>
</dbReference>
<keyword evidence="9 17" id="KW-0675">Receptor</keyword>
<evidence type="ECO:0000256" key="1">
    <source>
        <dbReference type="ARBA" id="ARBA00004571"/>
    </source>
</evidence>
<feature type="domain" description="TonB-dependent receptor-like beta-barrel" evidence="15">
    <location>
        <begin position="274"/>
        <end position="702"/>
    </location>
</feature>
<evidence type="ECO:0000256" key="12">
    <source>
        <dbReference type="RuleBase" id="RU003357"/>
    </source>
</evidence>
<evidence type="ECO:0000256" key="5">
    <source>
        <dbReference type="ARBA" id="ARBA00022692"/>
    </source>
</evidence>
<comment type="subcellular location">
    <subcellularLocation>
        <location evidence="1 11">Cell outer membrane</location>
        <topology evidence="1 11">Multi-pass membrane protein</topology>
    </subcellularLocation>
</comment>
<feature type="signal peptide" evidence="14">
    <location>
        <begin position="1"/>
        <end position="21"/>
    </location>
</feature>